<sequence>MQSFNSRLADRLATLRQDRGWSLDQLAQASGISRASLSRLEKGEVSPTAESLGQLCAAYALPMSRLMMQVEDSHAPLIAAADQQIWRDPTTGFERRQVSPPAPTLAGEVIAGYLPPEQTITYDSPSRPGLEHHLILQQGALQLTLSGTTHALQAGDCLRYHLTGSSQFSSGPQGACYILVLI</sequence>
<dbReference type="Gene3D" id="1.10.260.40">
    <property type="entry name" value="lambda repressor-like DNA-binding domains"/>
    <property type="match status" value="1"/>
</dbReference>
<name>A0ABQ0AFB3_9RHOB</name>
<dbReference type="PROSITE" id="PS50943">
    <property type="entry name" value="HTH_CROC1"/>
    <property type="match status" value="1"/>
</dbReference>
<keyword evidence="4" id="KW-1185">Reference proteome</keyword>
<dbReference type="PANTHER" id="PTHR46797:SF10">
    <property type="entry name" value="BLR1115 PROTEIN"/>
    <property type="match status" value="1"/>
</dbReference>
<dbReference type="SMART" id="SM00530">
    <property type="entry name" value="HTH_XRE"/>
    <property type="match status" value="1"/>
</dbReference>
<comment type="caution">
    <text evidence="3">The sequence shown here is derived from an EMBL/GenBank/DDBJ whole genome shotgun (WGS) entry which is preliminary data.</text>
</comment>
<dbReference type="InterPro" id="IPR001387">
    <property type="entry name" value="Cro/C1-type_HTH"/>
</dbReference>
<dbReference type="Proteomes" id="UP001441944">
    <property type="component" value="Unassembled WGS sequence"/>
</dbReference>
<dbReference type="SUPFAM" id="SSF47413">
    <property type="entry name" value="lambda repressor-like DNA-binding domains"/>
    <property type="match status" value="1"/>
</dbReference>
<evidence type="ECO:0000259" key="2">
    <source>
        <dbReference type="PROSITE" id="PS50943"/>
    </source>
</evidence>
<accession>A0ABQ0AFB3</accession>
<dbReference type="Pfam" id="PF13560">
    <property type="entry name" value="HTH_31"/>
    <property type="match status" value="1"/>
</dbReference>
<dbReference type="CDD" id="cd02209">
    <property type="entry name" value="cupin_XRE_C"/>
    <property type="match status" value="1"/>
</dbReference>
<dbReference type="RefSeq" id="WP_353396139.1">
    <property type="nucleotide sequence ID" value="NZ_BAABWU010000001.1"/>
</dbReference>
<dbReference type="CDD" id="cd00093">
    <property type="entry name" value="HTH_XRE"/>
    <property type="match status" value="1"/>
</dbReference>
<feature type="domain" description="HTH cro/C1-type" evidence="2">
    <location>
        <begin position="12"/>
        <end position="66"/>
    </location>
</feature>
<organism evidence="3 4">
    <name type="scientific">Pseudophaeobacter arcticus</name>
    <dbReference type="NCBI Taxonomy" id="385492"/>
    <lineage>
        <taxon>Bacteria</taxon>
        <taxon>Pseudomonadati</taxon>
        <taxon>Pseudomonadota</taxon>
        <taxon>Alphaproteobacteria</taxon>
        <taxon>Rhodobacterales</taxon>
        <taxon>Paracoccaceae</taxon>
        <taxon>Pseudophaeobacter</taxon>
    </lineage>
</organism>
<dbReference type="InterPro" id="IPR050807">
    <property type="entry name" value="TransReg_Diox_bact_type"/>
</dbReference>
<reference evidence="3 4" key="1">
    <citation type="submission" date="2024-04" db="EMBL/GenBank/DDBJ databases">
        <title>Draft genome sequence of Pseudophaeobacter arcticus NBRC 116598.</title>
        <authorList>
            <person name="Miyakawa T."/>
            <person name="Kusuya Y."/>
            <person name="Miura T."/>
        </authorList>
    </citation>
    <scope>NUCLEOTIDE SEQUENCE [LARGE SCALE GENOMIC DNA]</scope>
    <source>
        <strain evidence="3 4">SU-CL00105</strain>
    </source>
</reference>
<dbReference type="EMBL" id="BAABWU010000001">
    <property type="protein sequence ID" value="GAA6194569.1"/>
    <property type="molecule type" value="Genomic_DNA"/>
</dbReference>
<proteinExistence type="predicted"/>
<dbReference type="InterPro" id="IPR011051">
    <property type="entry name" value="RmlC_Cupin_sf"/>
</dbReference>
<evidence type="ECO:0000313" key="4">
    <source>
        <dbReference type="Proteomes" id="UP001441944"/>
    </source>
</evidence>
<dbReference type="PANTHER" id="PTHR46797">
    <property type="entry name" value="HTH-TYPE TRANSCRIPTIONAL REGULATOR"/>
    <property type="match status" value="1"/>
</dbReference>
<protein>
    <submittedName>
        <fullName evidence="3">XRE family transcriptional regulator</fullName>
    </submittedName>
</protein>
<gene>
    <name evidence="3" type="ORF">NBRC116598_00130</name>
</gene>
<dbReference type="InterPro" id="IPR014710">
    <property type="entry name" value="RmlC-like_jellyroll"/>
</dbReference>
<keyword evidence="1" id="KW-0238">DNA-binding</keyword>
<evidence type="ECO:0000313" key="3">
    <source>
        <dbReference type="EMBL" id="GAA6194569.1"/>
    </source>
</evidence>
<dbReference type="InterPro" id="IPR010982">
    <property type="entry name" value="Lambda_DNA-bd_dom_sf"/>
</dbReference>
<evidence type="ECO:0000256" key="1">
    <source>
        <dbReference type="ARBA" id="ARBA00023125"/>
    </source>
</evidence>
<dbReference type="Gene3D" id="2.60.120.10">
    <property type="entry name" value="Jelly Rolls"/>
    <property type="match status" value="1"/>
</dbReference>
<dbReference type="SUPFAM" id="SSF51182">
    <property type="entry name" value="RmlC-like cupins"/>
    <property type="match status" value="1"/>
</dbReference>